<protein>
    <submittedName>
        <fullName evidence="3">Uncharacterized protein</fullName>
    </submittedName>
</protein>
<organism evidence="3 4">
    <name type="scientific">Gracilariopsis chorda</name>
    <dbReference type="NCBI Taxonomy" id="448386"/>
    <lineage>
        <taxon>Eukaryota</taxon>
        <taxon>Rhodophyta</taxon>
        <taxon>Florideophyceae</taxon>
        <taxon>Rhodymeniophycidae</taxon>
        <taxon>Gracilariales</taxon>
        <taxon>Gracilariaceae</taxon>
        <taxon>Gracilariopsis</taxon>
    </lineage>
</organism>
<dbReference type="Proteomes" id="UP000247409">
    <property type="component" value="Unassembled WGS sequence"/>
</dbReference>
<keyword evidence="1" id="KW-0175">Coiled coil</keyword>
<dbReference type="OrthoDB" id="10454578at2759"/>
<gene>
    <name evidence="3" type="ORF">BWQ96_04508</name>
</gene>
<feature type="coiled-coil region" evidence="1">
    <location>
        <begin position="232"/>
        <end position="266"/>
    </location>
</feature>
<evidence type="ECO:0000256" key="2">
    <source>
        <dbReference type="SAM" id="MobiDB-lite"/>
    </source>
</evidence>
<dbReference type="AlphaFoldDB" id="A0A2V3IX75"/>
<sequence>MLASKHQDIQPIVESMRTQEADKDKIQNDNFNLKLELDQLRKQMDRNNKRDSSASLQPENYYTFDGDGHRRDSQRSDIMTATEKADAIMVELTEAQVRYAQLWNQFSQLQQEYDHLSVKAKQTERDYEKLSMNFQQKADESLQRQNDSRSKLEILRKDLQAARDKVEAIKNVAEETKREKDEAIRRWEESQKKIDESHIRSDGLQMEKDVIQAALAEARSSLMEERTRAKKKDDALLRAEQLAKESRQLLQKEKALREEKDNLLSQKAAELEGALRKANDYLSDREAIKSTLRAEVQRTETWEDAKRIMEEGKRFIAAESRAYADLKKTIEEGKSKFSDRSEYNPSWREEVATHLNACAKMLSLLQAETLSRRLYVLKCGTPAGGSESKLAVS</sequence>
<proteinExistence type="predicted"/>
<name>A0A2V3IX75_9FLOR</name>
<keyword evidence="4" id="KW-1185">Reference proteome</keyword>
<accession>A0A2V3IX75</accession>
<comment type="caution">
    <text evidence="3">The sequence shown here is derived from an EMBL/GenBank/DDBJ whole genome shotgun (WGS) entry which is preliminary data.</text>
</comment>
<reference evidence="3 4" key="1">
    <citation type="journal article" date="2018" name="Mol. Biol. Evol.">
        <title>Analysis of the draft genome of the red seaweed Gracilariopsis chorda provides insights into genome size evolution in Rhodophyta.</title>
        <authorList>
            <person name="Lee J."/>
            <person name="Yang E.C."/>
            <person name="Graf L."/>
            <person name="Yang J.H."/>
            <person name="Qiu H."/>
            <person name="Zel Zion U."/>
            <person name="Chan C.X."/>
            <person name="Stephens T.G."/>
            <person name="Weber A.P.M."/>
            <person name="Boo G.H."/>
            <person name="Boo S.M."/>
            <person name="Kim K.M."/>
            <person name="Shin Y."/>
            <person name="Jung M."/>
            <person name="Lee S.J."/>
            <person name="Yim H.S."/>
            <person name="Lee J.H."/>
            <person name="Bhattacharya D."/>
            <person name="Yoon H.S."/>
        </authorList>
    </citation>
    <scope>NUCLEOTIDE SEQUENCE [LARGE SCALE GENOMIC DNA]</scope>
    <source>
        <strain evidence="3 4">SKKU-2015</strain>
        <tissue evidence="3">Whole body</tissue>
    </source>
</reference>
<evidence type="ECO:0000313" key="4">
    <source>
        <dbReference type="Proteomes" id="UP000247409"/>
    </source>
</evidence>
<dbReference type="EMBL" id="NBIV01000054">
    <property type="protein sequence ID" value="PXF45740.1"/>
    <property type="molecule type" value="Genomic_DNA"/>
</dbReference>
<evidence type="ECO:0000256" key="1">
    <source>
        <dbReference type="SAM" id="Coils"/>
    </source>
</evidence>
<feature type="coiled-coil region" evidence="1">
    <location>
        <begin position="106"/>
        <end position="193"/>
    </location>
</feature>
<evidence type="ECO:0000313" key="3">
    <source>
        <dbReference type="EMBL" id="PXF45740.1"/>
    </source>
</evidence>
<feature type="region of interest" description="Disordered" evidence="2">
    <location>
        <begin position="45"/>
        <end position="74"/>
    </location>
</feature>